<dbReference type="InterPro" id="IPR011250">
    <property type="entry name" value="OMP/PagP_B-barrel"/>
</dbReference>
<evidence type="ECO:0000256" key="4">
    <source>
        <dbReference type="ARBA" id="ARBA00023237"/>
    </source>
</evidence>
<gene>
    <name evidence="8" type="ORF">DMY87_13130</name>
</gene>
<feature type="chain" id="PRO_5045619133" evidence="6">
    <location>
        <begin position="20"/>
        <end position="224"/>
    </location>
</feature>
<keyword evidence="3" id="KW-0472">Membrane</keyword>
<dbReference type="Proteomes" id="UP000247536">
    <property type="component" value="Unassembled WGS sequence"/>
</dbReference>
<evidence type="ECO:0000256" key="2">
    <source>
        <dbReference type="ARBA" id="ARBA00022729"/>
    </source>
</evidence>
<evidence type="ECO:0000256" key="5">
    <source>
        <dbReference type="ARBA" id="ARBA00038306"/>
    </source>
</evidence>
<sequence length="224" mass="23273">MKKLIATAAVVLMATTASAADAVSSVPQAPVAAEVSPSGFDWTGGYAGIQTGYAWLDGTFDAGAAAGGAAPLQGDLDGGTLGFFAGYNKQFTNNLVLGLDANVDYNWNDTTMLSVFGDVDGKAEWQGSVRGRVGYAADRALIYVAAGYVATRAEADNAILGSASETFHGYTVGAGVDYAITDRIFGRLDYRYNDFGSKDLDFSGTAVKSDLSQHSIKLGVGVKF</sequence>
<dbReference type="Gene3D" id="2.40.160.20">
    <property type="match status" value="1"/>
</dbReference>
<dbReference type="PANTHER" id="PTHR34001">
    <property type="entry name" value="BLL7405 PROTEIN"/>
    <property type="match status" value="1"/>
</dbReference>
<dbReference type="Pfam" id="PF13505">
    <property type="entry name" value="OMP_b-brl"/>
    <property type="match status" value="1"/>
</dbReference>
<comment type="subcellular location">
    <subcellularLocation>
        <location evidence="1">Cell outer membrane</location>
    </subcellularLocation>
</comment>
<dbReference type="EMBL" id="QJRY01000004">
    <property type="protein sequence ID" value="PYB73246.1"/>
    <property type="molecule type" value="Genomic_DNA"/>
</dbReference>
<feature type="domain" description="Outer membrane protein beta-barrel" evidence="7">
    <location>
        <begin position="19"/>
        <end position="224"/>
    </location>
</feature>
<comment type="caution">
    <text evidence="8">The sequence shown here is derived from an EMBL/GenBank/DDBJ whole genome shotgun (WGS) entry which is preliminary data.</text>
</comment>
<keyword evidence="4" id="KW-0998">Cell outer membrane</keyword>
<evidence type="ECO:0000256" key="6">
    <source>
        <dbReference type="SAM" id="SignalP"/>
    </source>
</evidence>
<keyword evidence="2 6" id="KW-0732">Signal</keyword>
<evidence type="ECO:0000259" key="7">
    <source>
        <dbReference type="Pfam" id="PF13505"/>
    </source>
</evidence>
<feature type="signal peptide" evidence="6">
    <location>
        <begin position="1"/>
        <end position="19"/>
    </location>
</feature>
<evidence type="ECO:0000313" key="9">
    <source>
        <dbReference type="Proteomes" id="UP000247536"/>
    </source>
</evidence>
<reference evidence="8 9" key="1">
    <citation type="submission" date="2018-06" db="EMBL/GenBank/DDBJ databases">
        <title>Rhizobium wuzhouense sp. nov., isolated from roots of Oryza officinalis.</title>
        <authorList>
            <person name="Yuan T."/>
        </authorList>
    </citation>
    <scope>NUCLEOTIDE SEQUENCE [LARGE SCALE GENOMIC DNA]</scope>
    <source>
        <strain evidence="8 9">W44</strain>
    </source>
</reference>
<dbReference type="SUPFAM" id="SSF56925">
    <property type="entry name" value="OMPA-like"/>
    <property type="match status" value="1"/>
</dbReference>
<protein>
    <submittedName>
        <fullName evidence="8">Porin family protein</fullName>
    </submittedName>
</protein>
<evidence type="ECO:0000313" key="8">
    <source>
        <dbReference type="EMBL" id="PYB73246.1"/>
    </source>
</evidence>
<proteinExistence type="inferred from homology"/>
<evidence type="ECO:0000256" key="1">
    <source>
        <dbReference type="ARBA" id="ARBA00004442"/>
    </source>
</evidence>
<accession>A0ABX5NV15</accession>
<organism evidence="8 9">
    <name type="scientific">Rhizobium wuzhouense</name>
    <dbReference type="NCBI Taxonomy" id="1986026"/>
    <lineage>
        <taxon>Bacteria</taxon>
        <taxon>Pseudomonadati</taxon>
        <taxon>Pseudomonadota</taxon>
        <taxon>Alphaproteobacteria</taxon>
        <taxon>Hyphomicrobiales</taxon>
        <taxon>Rhizobiaceae</taxon>
        <taxon>Rhizobium/Agrobacterium group</taxon>
        <taxon>Rhizobium</taxon>
    </lineage>
</organism>
<dbReference type="RefSeq" id="WP_110791913.1">
    <property type="nucleotide sequence ID" value="NZ_QJRY01000004.1"/>
</dbReference>
<name>A0ABX5NV15_9HYPH</name>
<evidence type="ECO:0000256" key="3">
    <source>
        <dbReference type="ARBA" id="ARBA00023136"/>
    </source>
</evidence>
<dbReference type="PANTHER" id="PTHR34001:SF3">
    <property type="entry name" value="BLL7405 PROTEIN"/>
    <property type="match status" value="1"/>
</dbReference>
<keyword evidence="9" id="KW-1185">Reference proteome</keyword>
<dbReference type="InterPro" id="IPR051692">
    <property type="entry name" value="OMP-like"/>
</dbReference>
<dbReference type="InterPro" id="IPR027385">
    <property type="entry name" value="Beta-barrel_OMP"/>
</dbReference>
<comment type="similarity">
    <text evidence="5">Belongs to the Omp25/RopB family.</text>
</comment>